<dbReference type="AlphaFoldDB" id="A0A8X6T771"/>
<dbReference type="Proteomes" id="UP000887013">
    <property type="component" value="Unassembled WGS sequence"/>
</dbReference>
<reference evidence="2" key="1">
    <citation type="submission" date="2020-08" db="EMBL/GenBank/DDBJ databases">
        <title>Multicomponent nature underlies the extraordinary mechanical properties of spider dragline silk.</title>
        <authorList>
            <person name="Kono N."/>
            <person name="Nakamura H."/>
            <person name="Mori M."/>
            <person name="Yoshida Y."/>
            <person name="Ohtoshi R."/>
            <person name="Malay A.D."/>
            <person name="Moran D.A.P."/>
            <person name="Tomita M."/>
            <person name="Numata K."/>
            <person name="Arakawa K."/>
        </authorList>
    </citation>
    <scope>NUCLEOTIDE SEQUENCE</scope>
</reference>
<sequence>MQDTKELSSPTKDSAPSEHTPENTTPTPVALRTRSQSELTFSKAANNGICKLCLSKFDNSALLRAHL</sequence>
<protein>
    <submittedName>
        <fullName evidence="2">Uncharacterized protein</fullName>
    </submittedName>
</protein>
<accession>A0A8X6T771</accession>
<comment type="caution">
    <text evidence="2">The sequence shown here is derived from an EMBL/GenBank/DDBJ whole genome shotgun (WGS) entry which is preliminary data.</text>
</comment>
<gene>
    <name evidence="2" type="ORF">NPIL_291811</name>
</gene>
<proteinExistence type="predicted"/>
<feature type="compositionally biased region" description="Polar residues" evidence="1">
    <location>
        <begin position="22"/>
        <end position="36"/>
    </location>
</feature>
<organism evidence="2 3">
    <name type="scientific">Nephila pilipes</name>
    <name type="common">Giant wood spider</name>
    <name type="synonym">Nephila maculata</name>
    <dbReference type="NCBI Taxonomy" id="299642"/>
    <lineage>
        <taxon>Eukaryota</taxon>
        <taxon>Metazoa</taxon>
        <taxon>Ecdysozoa</taxon>
        <taxon>Arthropoda</taxon>
        <taxon>Chelicerata</taxon>
        <taxon>Arachnida</taxon>
        <taxon>Araneae</taxon>
        <taxon>Araneomorphae</taxon>
        <taxon>Entelegynae</taxon>
        <taxon>Araneoidea</taxon>
        <taxon>Nephilidae</taxon>
        <taxon>Nephila</taxon>
    </lineage>
</organism>
<evidence type="ECO:0000313" key="3">
    <source>
        <dbReference type="Proteomes" id="UP000887013"/>
    </source>
</evidence>
<evidence type="ECO:0000256" key="1">
    <source>
        <dbReference type="SAM" id="MobiDB-lite"/>
    </source>
</evidence>
<name>A0A8X6T771_NEPPI</name>
<evidence type="ECO:0000313" key="2">
    <source>
        <dbReference type="EMBL" id="GFS78782.1"/>
    </source>
</evidence>
<feature type="region of interest" description="Disordered" evidence="1">
    <location>
        <begin position="1"/>
        <end position="36"/>
    </location>
</feature>
<feature type="non-terminal residue" evidence="2">
    <location>
        <position position="67"/>
    </location>
</feature>
<dbReference type="EMBL" id="BMAW01002462">
    <property type="protein sequence ID" value="GFS78782.1"/>
    <property type="molecule type" value="Genomic_DNA"/>
</dbReference>
<keyword evidence="3" id="KW-1185">Reference proteome</keyword>